<name>A0A0F9HI47_9ZZZZ</name>
<accession>A0A0F9HI47</accession>
<comment type="caution">
    <text evidence="1">The sequence shown here is derived from an EMBL/GenBank/DDBJ whole genome shotgun (WGS) entry which is preliminary data.</text>
</comment>
<evidence type="ECO:0000313" key="1">
    <source>
        <dbReference type="EMBL" id="KKM14837.1"/>
    </source>
</evidence>
<proteinExistence type="predicted"/>
<organism evidence="1">
    <name type="scientific">marine sediment metagenome</name>
    <dbReference type="NCBI Taxonomy" id="412755"/>
    <lineage>
        <taxon>unclassified sequences</taxon>
        <taxon>metagenomes</taxon>
        <taxon>ecological metagenomes</taxon>
    </lineage>
</organism>
<protein>
    <submittedName>
        <fullName evidence="1">Uncharacterized protein</fullName>
    </submittedName>
</protein>
<dbReference type="EMBL" id="LAZR01015055">
    <property type="protein sequence ID" value="KKM14837.1"/>
    <property type="molecule type" value="Genomic_DNA"/>
</dbReference>
<gene>
    <name evidence="1" type="ORF">LCGC14_1702070</name>
</gene>
<sequence>MLEISVAVVKTLPRTIFSPTIIAAVCGQKTLGARLANNRVSSALPTGILISRVMLSRMRGTCNQLEILKRIIRLLLIQMMDKFCFQQRASKVFTHYQTMLGNITHIPLFERIGMVGTQKVNIAILRDKATATPSCIVRTTGLMPSDIAATTLLETRQVLLARHEGLGTTASANKGCHVNSITRSRREKQGMGENVGSMA</sequence>
<reference evidence="1" key="1">
    <citation type="journal article" date="2015" name="Nature">
        <title>Complex archaea that bridge the gap between prokaryotes and eukaryotes.</title>
        <authorList>
            <person name="Spang A."/>
            <person name="Saw J.H."/>
            <person name="Jorgensen S.L."/>
            <person name="Zaremba-Niedzwiedzka K."/>
            <person name="Martijn J."/>
            <person name="Lind A.E."/>
            <person name="van Eijk R."/>
            <person name="Schleper C."/>
            <person name="Guy L."/>
            <person name="Ettema T.J."/>
        </authorList>
    </citation>
    <scope>NUCLEOTIDE SEQUENCE</scope>
</reference>
<dbReference type="AlphaFoldDB" id="A0A0F9HI47"/>